<organism evidence="7">
    <name type="scientific">Paenarthrobacter nicotinovorans</name>
    <name type="common">Arthrobacter nicotinovorans</name>
    <dbReference type="NCBI Taxonomy" id="29320"/>
    <lineage>
        <taxon>Bacteria</taxon>
        <taxon>Bacillati</taxon>
        <taxon>Actinomycetota</taxon>
        <taxon>Actinomycetes</taxon>
        <taxon>Micrococcales</taxon>
        <taxon>Micrococcaceae</taxon>
        <taxon>Paenarthrobacter</taxon>
    </lineage>
</organism>
<evidence type="ECO:0000256" key="3">
    <source>
        <dbReference type="ARBA" id="ARBA00022989"/>
    </source>
</evidence>
<evidence type="ECO:0000256" key="2">
    <source>
        <dbReference type="ARBA" id="ARBA00022692"/>
    </source>
</evidence>
<feature type="transmembrane region" description="Helical" evidence="5">
    <location>
        <begin position="184"/>
        <end position="204"/>
    </location>
</feature>
<feature type="transmembrane region" description="Helical" evidence="5">
    <location>
        <begin position="368"/>
        <end position="389"/>
    </location>
</feature>
<evidence type="ECO:0000313" key="7">
    <source>
        <dbReference type="EMBL" id="CAD47966.1"/>
    </source>
</evidence>
<keyword evidence="2 5" id="KW-0812">Transmembrane</keyword>
<feature type="transmembrane region" description="Helical" evidence="5">
    <location>
        <begin position="236"/>
        <end position="260"/>
    </location>
</feature>
<feature type="transmembrane region" description="Helical" evidence="5">
    <location>
        <begin position="63"/>
        <end position="85"/>
    </location>
</feature>
<keyword evidence="7" id="KW-0614">Plasmid</keyword>
<dbReference type="GO" id="GO:0022857">
    <property type="term" value="F:transmembrane transporter activity"/>
    <property type="evidence" value="ECO:0007669"/>
    <property type="project" value="InterPro"/>
</dbReference>
<evidence type="ECO:0000259" key="6">
    <source>
        <dbReference type="PROSITE" id="PS50850"/>
    </source>
</evidence>
<evidence type="ECO:0000256" key="1">
    <source>
        <dbReference type="ARBA" id="ARBA00004651"/>
    </source>
</evidence>
<dbReference type="Pfam" id="PF07690">
    <property type="entry name" value="MFS_1"/>
    <property type="match status" value="2"/>
</dbReference>
<dbReference type="InterPro" id="IPR020846">
    <property type="entry name" value="MFS_dom"/>
</dbReference>
<dbReference type="EMBL" id="AJ507836">
    <property type="protein sequence ID" value="CAD47966.1"/>
    <property type="molecule type" value="Genomic_DNA"/>
</dbReference>
<reference evidence="7" key="2">
    <citation type="journal article" date="2013" name="J. Mol. Evol.">
        <title>pAO1 of Arthrobacter nicotinovorans and the spread of catabolic traits by horizontal gene transfer in gram-positive soil bacteria.</title>
        <authorList>
            <person name="Mihasan M."/>
            <person name="Brandsch R."/>
        </authorList>
    </citation>
    <scope>NUCLEOTIDE SEQUENCE [LARGE SCALE GENOMIC DNA]</scope>
    <source>
        <strain evidence="7">ATCC 49919</strain>
        <plasmid evidence="7">pAO1</plasmid>
    </source>
</reference>
<sequence>MSVPVSATETGAATSAPQRVSPIFIAIYVLALFGIWMSINLPASVTLALRIDELDPEGKATSYSMAAGIGTLTALLANPLFGRLSDRTRSRFGRRRPWIVVGLSGTIAGAAVIGFSNSMPLLLLGWIMMQAFVNAAIAASLAIVADRIPEKQQGFVGALSGMAASAAILVGVFFVQWFPSNVLAQFGLPVAVAVVFCGLLLVLLRDDKPARGDISPFGFREFLGSFYVNPRKSPDFSAFLVAMFLVTCAWGVVSTYTVYLLQDRIAVPEEELPSVITLAYVIPGILAVIFAPIAGWLNDRTGRRKLVLAATAVLMAAGTIQIAFAEGIVPFLIGVCIVSGIAGGMLYGGYIGLAVATMNDPNTAARDLGVTNIAFTLPFSVMPFIAPLLLRVGGGAPNYPLLLSVGAALTLLGIVPLFFIRSTR</sequence>
<keyword evidence="4 5" id="KW-0472">Membrane</keyword>
<feature type="transmembrane region" description="Helical" evidence="5">
    <location>
        <begin position="97"/>
        <end position="115"/>
    </location>
</feature>
<feature type="transmembrane region" description="Helical" evidence="5">
    <location>
        <begin position="306"/>
        <end position="325"/>
    </location>
</feature>
<dbReference type="InterPro" id="IPR011701">
    <property type="entry name" value="MFS"/>
</dbReference>
<comment type="subcellular location">
    <subcellularLocation>
        <location evidence="1">Cell membrane</location>
        <topology evidence="1">Multi-pass membrane protein</topology>
    </subcellularLocation>
</comment>
<dbReference type="PANTHER" id="PTHR23528">
    <property type="match status" value="1"/>
</dbReference>
<protein>
    <recommendedName>
        <fullName evidence="6">Major facilitator superfamily (MFS) profile domain-containing protein</fullName>
    </recommendedName>
</protein>
<dbReference type="InterPro" id="IPR036259">
    <property type="entry name" value="MFS_trans_sf"/>
</dbReference>
<evidence type="ECO:0000256" key="4">
    <source>
        <dbReference type="ARBA" id="ARBA00023136"/>
    </source>
</evidence>
<feature type="transmembrane region" description="Helical" evidence="5">
    <location>
        <begin position="272"/>
        <end position="294"/>
    </location>
</feature>
<dbReference type="GO" id="GO:0005886">
    <property type="term" value="C:plasma membrane"/>
    <property type="evidence" value="ECO:0007669"/>
    <property type="project" value="UniProtKB-SubCell"/>
</dbReference>
<dbReference type="PROSITE" id="PS50850">
    <property type="entry name" value="MFS"/>
    <property type="match status" value="1"/>
</dbReference>
<name>Q8GAG5_PAENI</name>
<keyword evidence="3 5" id="KW-1133">Transmembrane helix</keyword>
<dbReference type="SUPFAM" id="SSF103473">
    <property type="entry name" value="MFS general substrate transporter"/>
    <property type="match status" value="1"/>
</dbReference>
<feature type="transmembrane region" description="Helical" evidence="5">
    <location>
        <begin position="401"/>
        <end position="420"/>
    </location>
</feature>
<dbReference type="GeneID" id="84020308"/>
<feature type="transmembrane region" description="Helical" evidence="5">
    <location>
        <begin position="23"/>
        <end position="43"/>
    </location>
</feature>
<dbReference type="AlphaFoldDB" id="Q8GAG5"/>
<proteinExistence type="predicted"/>
<dbReference type="PANTHER" id="PTHR23528:SF1">
    <property type="entry name" value="MAJOR FACILITATOR SUPERFAMILY (MFS) PROFILE DOMAIN-CONTAINING PROTEIN"/>
    <property type="match status" value="1"/>
</dbReference>
<feature type="transmembrane region" description="Helical" evidence="5">
    <location>
        <begin position="331"/>
        <end position="356"/>
    </location>
</feature>
<dbReference type="Gene3D" id="1.20.1250.20">
    <property type="entry name" value="MFS general substrate transporter like domains"/>
    <property type="match status" value="2"/>
</dbReference>
<feature type="transmembrane region" description="Helical" evidence="5">
    <location>
        <begin position="156"/>
        <end position="178"/>
    </location>
</feature>
<dbReference type="RefSeq" id="WP_016359477.1">
    <property type="nucleotide sequence ID" value="NC_021229.1"/>
</dbReference>
<evidence type="ECO:0000256" key="5">
    <source>
        <dbReference type="SAM" id="Phobius"/>
    </source>
</evidence>
<reference evidence="7" key="1">
    <citation type="journal article" date="2003" name="J. Bacteriol.">
        <title>Sequence of the 165-kilobase catabolic plasmid pAO1 from Arthrobacter nicotinovorans and identification of a pAO1-dependent nicotine uptake system.</title>
        <authorList>
            <person name="Igloi G.L."/>
            <person name="Brandsch R."/>
        </authorList>
    </citation>
    <scope>NUCLEOTIDE SEQUENCE [LARGE SCALE GENOMIC DNA]</scope>
    <source>
        <strain evidence="7">ATCC 49919</strain>
        <plasmid evidence="7">pAO1</plasmid>
    </source>
</reference>
<accession>Q8GAG5</accession>
<feature type="domain" description="Major facilitator superfamily (MFS) profile" evidence="6">
    <location>
        <begin position="24"/>
        <end position="424"/>
    </location>
</feature>
<geneLocation type="plasmid" evidence="7">
    <name>pAO1</name>
</geneLocation>
<feature type="transmembrane region" description="Helical" evidence="5">
    <location>
        <begin position="121"/>
        <end position="144"/>
    </location>
</feature>